<dbReference type="Proteomes" id="UP001248709">
    <property type="component" value="Unassembled WGS sequence"/>
</dbReference>
<proteinExistence type="predicted"/>
<keyword evidence="2" id="KW-1185">Reference proteome</keyword>
<sequence>MNAGKSGTLTLQGRGARLCILSDASEALFLSGPDRVIGNPY</sequence>
<gene>
    <name evidence="1" type="ORF">J2Z22_001454</name>
</gene>
<accession>A0ABU3H528</accession>
<name>A0ABU3H528_9BACL</name>
<dbReference type="EMBL" id="JAUSUY010000005">
    <property type="protein sequence ID" value="MDT3425934.1"/>
    <property type="molecule type" value="Genomic_DNA"/>
</dbReference>
<reference evidence="1 2" key="1">
    <citation type="submission" date="2023-07" db="EMBL/GenBank/DDBJ databases">
        <title>Genomic Encyclopedia of Type Strains, Phase IV (KMG-IV): sequencing the most valuable type-strain genomes for metagenomic binning, comparative biology and taxonomic classification.</title>
        <authorList>
            <person name="Goeker M."/>
        </authorList>
    </citation>
    <scope>NUCLEOTIDE SEQUENCE [LARGE SCALE GENOMIC DNA]</scope>
    <source>
        <strain evidence="1 2">T98</strain>
    </source>
</reference>
<organism evidence="1 2">
    <name type="scientific">Paenibacillus forsythiae</name>
    <dbReference type="NCBI Taxonomy" id="365616"/>
    <lineage>
        <taxon>Bacteria</taxon>
        <taxon>Bacillati</taxon>
        <taxon>Bacillota</taxon>
        <taxon>Bacilli</taxon>
        <taxon>Bacillales</taxon>
        <taxon>Paenibacillaceae</taxon>
        <taxon>Paenibacillus</taxon>
    </lineage>
</organism>
<evidence type="ECO:0000313" key="1">
    <source>
        <dbReference type="EMBL" id="MDT3425934.1"/>
    </source>
</evidence>
<evidence type="ECO:0000313" key="2">
    <source>
        <dbReference type="Proteomes" id="UP001248709"/>
    </source>
</evidence>
<dbReference type="RefSeq" id="WP_269636708.1">
    <property type="nucleotide sequence ID" value="NZ_JAUSUY010000005.1"/>
</dbReference>
<comment type="caution">
    <text evidence="1">The sequence shown here is derived from an EMBL/GenBank/DDBJ whole genome shotgun (WGS) entry which is preliminary data.</text>
</comment>
<protein>
    <submittedName>
        <fullName evidence="1">Uncharacterized protein</fullName>
    </submittedName>
</protein>